<gene>
    <name evidence="1" type="ORF">ACFFFR_08375</name>
</gene>
<evidence type="ECO:0000313" key="2">
    <source>
        <dbReference type="Proteomes" id="UP001589862"/>
    </source>
</evidence>
<dbReference type="EMBL" id="JBHLUB010000030">
    <property type="protein sequence ID" value="MFC0582393.1"/>
    <property type="molecule type" value="Genomic_DNA"/>
</dbReference>
<reference evidence="1 2" key="1">
    <citation type="submission" date="2024-09" db="EMBL/GenBank/DDBJ databases">
        <authorList>
            <person name="Sun Q."/>
            <person name="Mori K."/>
        </authorList>
    </citation>
    <scope>NUCLEOTIDE SEQUENCE [LARGE SCALE GENOMIC DNA]</scope>
    <source>
        <strain evidence="1 2">NCAIM B.02604</strain>
    </source>
</reference>
<proteinExistence type="predicted"/>
<organism evidence="1 2">
    <name type="scientific">Micrococcoides hystricis</name>
    <dbReference type="NCBI Taxonomy" id="1572761"/>
    <lineage>
        <taxon>Bacteria</taxon>
        <taxon>Bacillati</taxon>
        <taxon>Actinomycetota</taxon>
        <taxon>Actinomycetes</taxon>
        <taxon>Micrococcales</taxon>
        <taxon>Micrococcaceae</taxon>
        <taxon>Micrococcoides</taxon>
    </lineage>
</organism>
<protein>
    <submittedName>
        <fullName evidence="1">Uncharacterized protein</fullName>
    </submittedName>
</protein>
<keyword evidence="2" id="KW-1185">Reference proteome</keyword>
<accession>A0ABV6PC28</accession>
<dbReference type="Proteomes" id="UP001589862">
    <property type="component" value="Unassembled WGS sequence"/>
</dbReference>
<comment type="caution">
    <text evidence="1">The sequence shown here is derived from an EMBL/GenBank/DDBJ whole genome shotgun (WGS) entry which is preliminary data.</text>
</comment>
<name>A0ABV6PC28_9MICC</name>
<dbReference type="RefSeq" id="WP_377459516.1">
    <property type="nucleotide sequence ID" value="NZ_JBHLUB010000030.1"/>
</dbReference>
<evidence type="ECO:0000313" key="1">
    <source>
        <dbReference type="EMBL" id="MFC0582393.1"/>
    </source>
</evidence>
<sequence length="401" mass="43995">MSHGHSTIMVAVDFEQLRDAGHNCTRGQQVRWRLGTELEVTDPTLRIAHGDGYVYDEYGFLDSSIRVPATVVSITEVSYPLVATIGTPYLSDIDRSRSDERAIDAVDPERMYQELVHAMETGIPPSQPLPPPNRHVEYRVELQINQASADKLATARAEITEAAARQEAETAARQTQIDAENLTRMTDPVGAALAALATEAESRYSEVVTVSRAEDHCAVSIVPLPTNVGGLSIDMDDLDGFHQFLTDDAVVPADTEIPTQAAVHWSRPVTWDPEDADEIEVCVGTGRWLLPATTESVQLIRTLLEAASAGRAKAVVQTPEENPFVDDPLKEDFELEGSGEQLVTVLWDEDGQQYQAADPHTQLWPDPEDDGFTFTTPGAAVTGFVGKDGFDYEPWLPAERE</sequence>